<protein>
    <submittedName>
        <fullName evidence="4">Hydantoinase/oxoprolinase family protein</fullName>
    </submittedName>
</protein>
<proteinExistence type="predicted"/>
<dbReference type="PANTHER" id="PTHR11365:SF23">
    <property type="entry name" value="HYPOTHETICAL 5-OXOPROLINASE (EUROFUNG)-RELATED"/>
    <property type="match status" value="1"/>
</dbReference>
<evidence type="ECO:0000259" key="2">
    <source>
        <dbReference type="Pfam" id="PF05378"/>
    </source>
</evidence>
<evidence type="ECO:0000259" key="1">
    <source>
        <dbReference type="Pfam" id="PF01968"/>
    </source>
</evidence>
<dbReference type="GO" id="GO:0005829">
    <property type="term" value="C:cytosol"/>
    <property type="evidence" value="ECO:0007669"/>
    <property type="project" value="TreeGrafter"/>
</dbReference>
<dbReference type="InterPro" id="IPR045079">
    <property type="entry name" value="Oxoprolinase-like"/>
</dbReference>
<dbReference type="Pfam" id="PF05378">
    <property type="entry name" value="Hydant_A_N"/>
    <property type="match status" value="1"/>
</dbReference>
<sequence length="735" mass="81259">MNTVDIDIGGTFTDCFVQFRGQVIAEKVETTHYDLAVCFLNAVKQVVERLGCPLAEFLGSVDTIRYSTTVAMNKLIERSGPPLGLITTAGFEDTIFIGKGSSQWADGSTVREQRNIARIRKPEPLIPRQRVVGVIERVDSMGRVVVPLDLDDARRKLQHLVDQGVQGFVVSLLWSFANPSHERAIKQLIREEYPEAYLGSMPVLLSSEVKPRANEYERTMTAIVDAYLHRSMKDELSTINAELIDAGYSGPLMMVHNTGGMAEVFKTAAIETYNGGPVAGLMGSRYVGSLYGWKNVIAADMGGTSFDLGLVVDGSTRTYDYRPVIDHWAVHATMLETKSIGAGGGSIAWINELLGKRLEVGPQSAGSMPGPVAYDQGGTEPTVTDADVVLGFIHPDTFHGGRKRLNRRRARSAIRDRIAEPLGIEVEEAATLIRRIVDAKMGDTIYKETALRGYDPREFVLFAFGGGGPLHACGFAERLGVRRIVTFPYSPVFCAFGASTMDVMHVYEKSRYLPLIARRTRKAGARAFFEDYDLFNGVVRELQEKAGHDVAGEGFAPEQIVFSLELDMKYGGQLNVKRVASPRMFLHSAEDVQALYAQFEREYSEAYSPLSVYRESGVEIENFILKATVPQPRVELPRFRLVGEDPDKALTGEREVLWEWGRGVEKTAIYSWDLLEPGNRIGGPAIIEAAHTTIAVPRGKVYHLDEYRHGIIDDLGQAVGRESPEERAAVTARTI</sequence>
<comment type="caution">
    <text evidence="4">The sequence shown here is derived from an EMBL/GenBank/DDBJ whole genome shotgun (WGS) entry which is preliminary data.</text>
</comment>
<organism evidence="4 5">
    <name type="scientific">Tectimicrobiota bacterium</name>
    <dbReference type="NCBI Taxonomy" id="2528274"/>
    <lineage>
        <taxon>Bacteria</taxon>
        <taxon>Pseudomonadati</taxon>
        <taxon>Nitrospinota/Tectimicrobiota group</taxon>
        <taxon>Candidatus Tectimicrobiota</taxon>
    </lineage>
</organism>
<evidence type="ECO:0000313" key="4">
    <source>
        <dbReference type="EMBL" id="MBI3014148.1"/>
    </source>
</evidence>
<dbReference type="Pfam" id="PF19278">
    <property type="entry name" value="Hydant_A_C"/>
    <property type="match status" value="1"/>
</dbReference>
<dbReference type="InterPro" id="IPR008040">
    <property type="entry name" value="Hydant_A_N"/>
</dbReference>
<gene>
    <name evidence="4" type="ORF">HYY65_03565</name>
</gene>
<dbReference type="GO" id="GO:0006749">
    <property type="term" value="P:glutathione metabolic process"/>
    <property type="evidence" value="ECO:0007669"/>
    <property type="project" value="TreeGrafter"/>
</dbReference>
<evidence type="ECO:0000313" key="5">
    <source>
        <dbReference type="Proteomes" id="UP000741360"/>
    </source>
</evidence>
<reference evidence="4" key="1">
    <citation type="submission" date="2020-07" db="EMBL/GenBank/DDBJ databases">
        <title>Huge and variable diversity of episymbiotic CPR bacteria and DPANN archaea in groundwater ecosystems.</title>
        <authorList>
            <person name="He C.Y."/>
            <person name="Keren R."/>
            <person name="Whittaker M."/>
            <person name="Farag I.F."/>
            <person name="Doudna J."/>
            <person name="Cate J.H.D."/>
            <person name="Banfield J.F."/>
        </authorList>
    </citation>
    <scope>NUCLEOTIDE SEQUENCE</scope>
    <source>
        <strain evidence="4">NC_groundwater_717_Ag_S-0.2um_59_8</strain>
    </source>
</reference>
<feature type="domain" description="Hydantoinase/oxoprolinase N-terminal" evidence="2">
    <location>
        <begin position="4"/>
        <end position="192"/>
    </location>
</feature>
<dbReference type="Proteomes" id="UP000741360">
    <property type="component" value="Unassembled WGS sequence"/>
</dbReference>
<dbReference type="AlphaFoldDB" id="A0A932GNG4"/>
<feature type="domain" description="Acetophenone carboxylase-like C-terminal" evidence="3">
    <location>
        <begin position="537"/>
        <end position="708"/>
    </location>
</feature>
<evidence type="ECO:0000259" key="3">
    <source>
        <dbReference type="Pfam" id="PF19278"/>
    </source>
</evidence>
<name>A0A932GNG4_UNCTE</name>
<dbReference type="InterPro" id="IPR049517">
    <property type="entry name" value="ACX-like_C"/>
</dbReference>
<dbReference type="Pfam" id="PF01968">
    <property type="entry name" value="Hydantoinase_A"/>
    <property type="match status" value="1"/>
</dbReference>
<dbReference type="EMBL" id="JACPSX010000059">
    <property type="protein sequence ID" value="MBI3014148.1"/>
    <property type="molecule type" value="Genomic_DNA"/>
</dbReference>
<dbReference type="GO" id="GO:0017168">
    <property type="term" value="F:5-oxoprolinase (ATP-hydrolyzing) activity"/>
    <property type="evidence" value="ECO:0007669"/>
    <property type="project" value="TreeGrafter"/>
</dbReference>
<feature type="domain" description="Hydantoinase A/oxoprolinase" evidence="1">
    <location>
        <begin position="218"/>
        <end position="505"/>
    </location>
</feature>
<dbReference type="PANTHER" id="PTHR11365">
    <property type="entry name" value="5-OXOPROLINASE RELATED"/>
    <property type="match status" value="1"/>
</dbReference>
<dbReference type="InterPro" id="IPR002821">
    <property type="entry name" value="Hydantoinase_A"/>
</dbReference>
<accession>A0A932GNG4</accession>